<keyword evidence="2" id="KW-0680">Restriction system</keyword>
<comment type="similarity">
    <text evidence="1">Belongs to the type-I restriction system S methylase family.</text>
</comment>
<evidence type="ECO:0000256" key="2">
    <source>
        <dbReference type="ARBA" id="ARBA00022747"/>
    </source>
</evidence>
<proteinExistence type="inferred from homology"/>
<feature type="domain" description="Type I restriction modification DNA specificity" evidence="4">
    <location>
        <begin position="194"/>
        <end position="371"/>
    </location>
</feature>
<keyword evidence="6" id="KW-1185">Reference proteome</keyword>
<protein>
    <recommendedName>
        <fullName evidence="4">Type I restriction modification DNA specificity domain-containing protein</fullName>
    </recommendedName>
</protein>
<evidence type="ECO:0000256" key="3">
    <source>
        <dbReference type="ARBA" id="ARBA00023125"/>
    </source>
</evidence>
<dbReference type="Pfam" id="PF01420">
    <property type="entry name" value="Methylase_S"/>
    <property type="match status" value="1"/>
</dbReference>
<dbReference type="InterPro" id="IPR000055">
    <property type="entry name" value="Restrct_endonuc_typeI_TRD"/>
</dbReference>
<comment type="caution">
    <text evidence="5">The sequence shown here is derived from an EMBL/GenBank/DDBJ whole genome shotgun (WGS) entry which is preliminary data.</text>
</comment>
<dbReference type="OrthoDB" id="3190754at2"/>
<dbReference type="GO" id="GO:0003677">
    <property type="term" value="F:DNA binding"/>
    <property type="evidence" value="ECO:0007669"/>
    <property type="project" value="UniProtKB-KW"/>
</dbReference>
<name>A0A3N0AFE4_9ACTN</name>
<gene>
    <name evidence="5" type="ORF">DMP07_05580</name>
</gene>
<dbReference type="SUPFAM" id="SSF116734">
    <property type="entry name" value="DNA methylase specificity domain"/>
    <property type="match status" value="2"/>
</dbReference>
<sequence length="387" mass="43372">MAAKPRFDGEWVKLGELTSLVSRKNKTGQCGAVYSVTNSQGFIPSTEYFSKEVFSKELKTYKLVGRNQIAYNPSRINVGSVALQDREDEVVVSPLYVVFSVDQERLDPAYLLRFLKSGPGLSQIAFQSIGTVRNNLKYDGLSNILLRVPSLEEQRLRIRALVSLEERIETCRSFLSRLDALVKSRFVEMFGGGEWEVAPLSELASIQGGLTKNRRRDQMPLRCPYLRVANVLRGMLCLEEVLEIGLTEAELEKTALLKGDLLFVEGNGSSDQIGRCAVWDGSIASCVHQNHLIRVRFDNNVIPVFALAYFNSVDGREQISACAVSTSGLFTLSTGKIKSLEIPLPPLFLQQEFADFVAEVDKSRFVVQQQIEKLQMLYDSLAQEYFS</sequence>
<evidence type="ECO:0000313" key="5">
    <source>
        <dbReference type="EMBL" id="RNL19840.1"/>
    </source>
</evidence>
<evidence type="ECO:0000313" key="6">
    <source>
        <dbReference type="Proteomes" id="UP000267368"/>
    </source>
</evidence>
<accession>A0A3N0AFE4</accession>
<dbReference type="RefSeq" id="WP_123198162.1">
    <property type="nucleotide sequence ID" value="NZ_QICB01000003.1"/>
</dbReference>
<dbReference type="Gene3D" id="3.90.220.20">
    <property type="entry name" value="DNA methylase specificity domains"/>
    <property type="match status" value="2"/>
</dbReference>
<dbReference type="InterPro" id="IPR052021">
    <property type="entry name" value="Type-I_RS_S_subunit"/>
</dbReference>
<reference evidence="6" key="1">
    <citation type="submission" date="2018-05" db="EMBL/GenBank/DDBJ databases">
        <title>Genome Sequencing of selected type strains of the family Eggerthellaceae.</title>
        <authorList>
            <person name="Danylec N."/>
            <person name="Stoll D.A."/>
            <person name="Doetsch A."/>
            <person name="Huch M."/>
        </authorList>
    </citation>
    <scope>NUCLEOTIDE SEQUENCE [LARGE SCALE GENOMIC DNA]</scope>
    <source>
        <strain evidence="6">DSM 17537</strain>
    </source>
</reference>
<dbReference type="PANTHER" id="PTHR30408">
    <property type="entry name" value="TYPE-1 RESTRICTION ENZYME ECOKI SPECIFICITY PROTEIN"/>
    <property type="match status" value="1"/>
</dbReference>
<evidence type="ECO:0000256" key="1">
    <source>
        <dbReference type="ARBA" id="ARBA00010923"/>
    </source>
</evidence>
<dbReference type="CDD" id="cd17253">
    <property type="entry name" value="RMtype1_S_Eco933I-TRD2-CR2_like"/>
    <property type="match status" value="1"/>
</dbReference>
<dbReference type="EMBL" id="QICB01000003">
    <property type="protein sequence ID" value="RNL19840.1"/>
    <property type="molecule type" value="Genomic_DNA"/>
</dbReference>
<dbReference type="Proteomes" id="UP000267368">
    <property type="component" value="Unassembled WGS sequence"/>
</dbReference>
<keyword evidence="3" id="KW-0238">DNA-binding</keyword>
<dbReference type="PANTHER" id="PTHR30408:SF12">
    <property type="entry name" value="TYPE I RESTRICTION ENZYME MJAVIII SPECIFICITY SUBUNIT"/>
    <property type="match status" value="1"/>
</dbReference>
<dbReference type="InterPro" id="IPR044946">
    <property type="entry name" value="Restrct_endonuc_typeI_TRD_sf"/>
</dbReference>
<dbReference type="AlphaFoldDB" id="A0A3N0AFE4"/>
<dbReference type="GO" id="GO:0009307">
    <property type="term" value="P:DNA restriction-modification system"/>
    <property type="evidence" value="ECO:0007669"/>
    <property type="project" value="UniProtKB-KW"/>
</dbReference>
<organism evidence="5 6">
    <name type="scientific">Slackia faecicanis</name>
    <dbReference type="NCBI Taxonomy" id="255723"/>
    <lineage>
        <taxon>Bacteria</taxon>
        <taxon>Bacillati</taxon>
        <taxon>Actinomycetota</taxon>
        <taxon>Coriobacteriia</taxon>
        <taxon>Eggerthellales</taxon>
        <taxon>Eggerthellaceae</taxon>
        <taxon>Slackia</taxon>
    </lineage>
</organism>
<evidence type="ECO:0000259" key="4">
    <source>
        <dbReference type="Pfam" id="PF01420"/>
    </source>
</evidence>